<protein>
    <submittedName>
        <fullName evidence="1">Uncharacterized protein</fullName>
    </submittedName>
</protein>
<name>A0A2I6PDF5_9CAUD</name>
<dbReference type="RefSeq" id="YP_009835631.1">
    <property type="nucleotide sequence ID" value="NC_048681.1"/>
</dbReference>
<dbReference type="KEGG" id="vg:55605712"/>
<keyword evidence="2" id="KW-1185">Reference proteome</keyword>
<evidence type="ECO:0000313" key="1">
    <source>
        <dbReference type="EMBL" id="AUM57765.1"/>
    </source>
</evidence>
<accession>A0A2I6PDF5</accession>
<organism evidence="1 2">
    <name type="scientific">Staphylococcus phage phiSa2wa_st22</name>
    <dbReference type="NCBI Taxonomy" id="2060949"/>
    <lineage>
        <taxon>Viruses</taxon>
        <taxon>Duplodnaviria</taxon>
        <taxon>Heunggongvirae</taxon>
        <taxon>Uroviricota</taxon>
        <taxon>Caudoviricetes</taxon>
        <taxon>Bronfenbrennervirinae</taxon>
        <taxon>Biseptimavirus</taxon>
        <taxon>Biseptimavirus st22</taxon>
    </lineage>
</organism>
<proteinExistence type="predicted"/>
<sequence>MILVYIDPLKNVRFSINNVISNVEISKSMAIKQSLKPKYQLDIINRNNINLFSDFKVDFHLNNLIEMNFNLRNSFSSLTFQRNLFSEETIKSFKELYRFDDEIVLQAQQTIRDFYINPTAISTLAEAINSTYPINEQSTYKRHDEFVKRIENDFPHPFKKLIRWSNGIAAGADIQIFVTNYINENDLHIQNSLIVAIVCLLSFLSTYCSHSKK</sequence>
<evidence type="ECO:0000313" key="2">
    <source>
        <dbReference type="Proteomes" id="UP000241758"/>
    </source>
</evidence>
<dbReference type="GeneID" id="55605712"/>
<dbReference type="Proteomes" id="UP000241758">
    <property type="component" value="Segment"/>
</dbReference>
<reference evidence="2" key="1">
    <citation type="submission" date="2017-10" db="EMBL/GenBank/DDBJ databases">
        <title>Characterization of PVL bacteriophage from community-associated Staphylococcus aureus in Western Australia.</title>
        <authorList>
            <person name="O'Brien F.G."/>
            <person name="Baines S.L."/>
            <person name="Howden B.P."/>
            <person name="Coombs G.W."/>
        </authorList>
    </citation>
    <scope>NUCLEOTIDE SEQUENCE [LARGE SCALE GENOMIC DNA]</scope>
</reference>
<dbReference type="EMBL" id="MG029510">
    <property type="protein sequence ID" value="AUM57765.1"/>
    <property type="molecule type" value="Genomic_DNA"/>
</dbReference>